<evidence type="ECO:0000256" key="1">
    <source>
        <dbReference type="SAM" id="SignalP"/>
    </source>
</evidence>
<reference evidence="3 4" key="2">
    <citation type="journal article" date="2016" name="Microb. Ecol.">
        <title>Genome Characteristics of a Novel Type I Methanotroph (Sn10-6) Isolated from a Flooded Indian Rice Field.</title>
        <authorList>
            <person name="Rahalkar M.C."/>
            <person name="Pandit P.S."/>
            <person name="Dhakephalkar P.K."/>
            <person name="Pore S."/>
            <person name="Arora P."/>
            <person name="Kapse N."/>
        </authorList>
    </citation>
    <scope>NUCLEOTIDE SEQUENCE [LARGE SCALE GENOMIC DNA]</scope>
    <source>
        <strain evidence="3 4">Sn10-6</strain>
    </source>
</reference>
<name>A0A0F3IKB5_9GAMM</name>
<accession>A0A0F3IKB5</accession>
<evidence type="ECO:0000313" key="3">
    <source>
        <dbReference type="EMBL" id="KJV06988.1"/>
    </source>
</evidence>
<organism evidence="3 4">
    <name type="scientific">Methylocucumis oryzae</name>
    <dbReference type="NCBI Taxonomy" id="1632867"/>
    <lineage>
        <taxon>Bacteria</taxon>
        <taxon>Pseudomonadati</taxon>
        <taxon>Pseudomonadota</taxon>
        <taxon>Gammaproteobacteria</taxon>
        <taxon>Methylococcales</taxon>
        <taxon>Methylococcaceae</taxon>
        <taxon>Methylocucumis</taxon>
    </lineage>
</organism>
<feature type="domain" description="DUF6748" evidence="2">
    <location>
        <begin position="37"/>
        <end position="222"/>
    </location>
</feature>
<keyword evidence="1" id="KW-0732">Signal</keyword>
<dbReference type="OrthoDB" id="5502365at2"/>
<dbReference type="Proteomes" id="UP000033684">
    <property type="component" value="Unassembled WGS sequence"/>
</dbReference>
<dbReference type="EMBL" id="LAJX01000070">
    <property type="protein sequence ID" value="KJV06988.1"/>
    <property type="molecule type" value="Genomic_DNA"/>
</dbReference>
<dbReference type="Pfam" id="PF20533">
    <property type="entry name" value="DUF6748"/>
    <property type="match status" value="1"/>
</dbReference>
<sequence length="225" mass="24414">MKIHPIIVSLLLTSALNANAASPEDPNTTDEFDAQGFYTFRPDLRKCITPLCGGLFVKAVNREQTRCADGSLQPECYVATVVNKNNIAYVQDGLLQGKIKPKKYKGFGNLGKFELSAAFRPAVTTSASSDFVGLHNNGRVCITTPCFSFDEYVLNSKKVKDVSLIDLEKVGASEEDLTTAWAIISAGGNSALLATGTNEYVQELDGIGLHFIADQFYLPIPPEKN</sequence>
<feature type="chain" id="PRO_5002462214" description="DUF6748 domain-containing protein" evidence="1">
    <location>
        <begin position="21"/>
        <end position="225"/>
    </location>
</feature>
<reference evidence="4" key="1">
    <citation type="submission" date="2015-03" db="EMBL/GenBank/DDBJ databases">
        <title>Draft genome sequence of a novel methanotroph (Sn10-6) isolated from flooded ricefield rhizosphere in India.</title>
        <authorList>
            <person name="Pandit P.S."/>
            <person name="Pore S.D."/>
            <person name="Arora P."/>
            <person name="Kapse N.G."/>
            <person name="Dhakephalkar P.K."/>
            <person name="Rahalkar M.C."/>
        </authorList>
    </citation>
    <scope>NUCLEOTIDE SEQUENCE [LARGE SCALE GENOMIC DNA]</scope>
    <source>
        <strain evidence="4">Sn10-6</strain>
    </source>
</reference>
<gene>
    <name evidence="3" type="ORF">VZ94_07740</name>
</gene>
<dbReference type="AlphaFoldDB" id="A0A0F3IKB5"/>
<protein>
    <recommendedName>
        <fullName evidence="2">DUF6748 domain-containing protein</fullName>
    </recommendedName>
</protein>
<proteinExistence type="predicted"/>
<evidence type="ECO:0000259" key="2">
    <source>
        <dbReference type="Pfam" id="PF20533"/>
    </source>
</evidence>
<comment type="caution">
    <text evidence="3">The sequence shown here is derived from an EMBL/GenBank/DDBJ whole genome shotgun (WGS) entry which is preliminary data.</text>
</comment>
<feature type="signal peptide" evidence="1">
    <location>
        <begin position="1"/>
        <end position="20"/>
    </location>
</feature>
<dbReference type="InterPro" id="IPR046636">
    <property type="entry name" value="DUF6748"/>
</dbReference>
<dbReference type="RefSeq" id="WP_045778788.1">
    <property type="nucleotide sequence ID" value="NZ_LAJX01000070.1"/>
</dbReference>
<evidence type="ECO:0000313" key="4">
    <source>
        <dbReference type="Proteomes" id="UP000033684"/>
    </source>
</evidence>
<keyword evidence="4" id="KW-1185">Reference proteome</keyword>